<dbReference type="EMBL" id="CP009506">
    <property type="protein sequence ID" value="AKB27951.1"/>
    <property type="molecule type" value="Genomic_DNA"/>
</dbReference>
<dbReference type="PANTHER" id="PTHR36530">
    <property type="entry name" value="INHIBITOR OF CYSTEINE PEPTIDASE"/>
    <property type="match status" value="1"/>
</dbReference>
<organism evidence="5 6">
    <name type="scientific">Methanosarcina siciliae T4/M</name>
    <dbReference type="NCBI Taxonomy" id="1434120"/>
    <lineage>
        <taxon>Archaea</taxon>
        <taxon>Methanobacteriati</taxon>
        <taxon>Methanobacteriota</taxon>
        <taxon>Stenosarchaea group</taxon>
        <taxon>Methanomicrobia</taxon>
        <taxon>Methanosarcinales</taxon>
        <taxon>Methanosarcinaceae</taxon>
        <taxon>Methanosarcina</taxon>
    </lineage>
</organism>
<evidence type="ECO:0000256" key="3">
    <source>
        <dbReference type="SAM" id="MobiDB-lite"/>
    </source>
</evidence>
<feature type="region of interest" description="Disordered" evidence="3">
    <location>
        <begin position="27"/>
        <end position="92"/>
    </location>
</feature>
<evidence type="ECO:0000259" key="4">
    <source>
        <dbReference type="Pfam" id="PF09394"/>
    </source>
</evidence>
<protein>
    <recommendedName>
        <fullName evidence="4">Proteinase inhibitor I42 chagasin domain-containing protein</fullName>
    </recommendedName>
</protein>
<keyword evidence="1" id="KW-0646">Protease inhibitor</keyword>
<evidence type="ECO:0000313" key="5">
    <source>
        <dbReference type="EMBL" id="AKB27951.1"/>
    </source>
</evidence>
<dbReference type="Pfam" id="PF09394">
    <property type="entry name" value="Inhibitor_I42"/>
    <property type="match status" value="1"/>
</dbReference>
<accession>A0A0E3L859</accession>
<feature type="domain" description="Proteinase inhibitor I42 chagasin" evidence="4">
    <location>
        <begin position="110"/>
        <end position="197"/>
    </location>
</feature>
<evidence type="ECO:0000313" key="6">
    <source>
        <dbReference type="Proteomes" id="UP000033111"/>
    </source>
</evidence>
<dbReference type="InterPro" id="IPR018990">
    <property type="entry name" value="Prot_inh_I42_chagasin"/>
</dbReference>
<dbReference type="PATRIC" id="fig|1434120.4.peg.1570"/>
<dbReference type="InterPro" id="IPR036331">
    <property type="entry name" value="Chagasin-like_sf"/>
</dbReference>
<dbReference type="SUPFAM" id="SSF141066">
    <property type="entry name" value="ICP-like"/>
    <property type="match status" value="1"/>
</dbReference>
<feature type="compositionally biased region" description="Low complexity" evidence="3">
    <location>
        <begin position="51"/>
        <end position="92"/>
    </location>
</feature>
<dbReference type="RefSeq" id="WP_048170982.1">
    <property type="nucleotide sequence ID" value="NZ_CP009506.1"/>
</dbReference>
<dbReference type="Gene3D" id="2.60.40.2020">
    <property type="match status" value="1"/>
</dbReference>
<sequence>MKKILKIMAMLLVISTVVFAAGCTEGAEPAGNETPEDSEQVPPATPDTSGTTEETVTENITTENNTTENNTTENNTTENNTTENNTTEANETVETGQIVTEADNGTSISLENGENFTLQLGGNPTTGYSWELNVSEGLSILSVDYIQDPAPEGYTGVSGIYTWVIQAVDPGTQQVDGIYKRSWENTTGNEDNFTLTVEVE</sequence>
<name>A0A0E3L859_9EURY</name>
<dbReference type="OrthoDB" id="28968at2157"/>
<dbReference type="HOGENOM" id="CLU_102057_0_0_2"/>
<dbReference type="PANTHER" id="PTHR36530:SF1">
    <property type="entry name" value="AMOEBIASIN-1"/>
    <property type="match status" value="1"/>
</dbReference>
<keyword evidence="2" id="KW-0789">Thiol protease inhibitor</keyword>
<reference evidence="5 6" key="1">
    <citation type="submission" date="2014-07" db="EMBL/GenBank/DDBJ databases">
        <title>Methanogenic archaea and the global carbon cycle.</title>
        <authorList>
            <person name="Henriksen J.R."/>
            <person name="Luke J."/>
            <person name="Reinhart S."/>
            <person name="Benedict M.N."/>
            <person name="Youngblut N.D."/>
            <person name="Metcalf M.E."/>
            <person name="Whitaker R.J."/>
            <person name="Metcalf W.W."/>
        </authorList>
    </citation>
    <scope>NUCLEOTIDE SEQUENCE [LARGE SCALE GENOMIC DNA]</scope>
    <source>
        <strain evidence="5 6">T4/M</strain>
    </source>
</reference>
<dbReference type="Proteomes" id="UP000033111">
    <property type="component" value="Chromosome"/>
</dbReference>
<dbReference type="InterPro" id="IPR052781">
    <property type="entry name" value="Cys_protease_inhibitor_I42"/>
</dbReference>
<dbReference type="AlphaFoldDB" id="A0A0E3L859"/>
<keyword evidence="6" id="KW-1185">Reference proteome</keyword>
<gene>
    <name evidence="5" type="ORF">MSSIT_1232</name>
</gene>
<dbReference type="GO" id="GO:0004869">
    <property type="term" value="F:cysteine-type endopeptidase inhibitor activity"/>
    <property type="evidence" value="ECO:0007669"/>
    <property type="project" value="UniProtKB-KW"/>
</dbReference>
<evidence type="ECO:0000256" key="2">
    <source>
        <dbReference type="ARBA" id="ARBA00022704"/>
    </source>
</evidence>
<proteinExistence type="predicted"/>
<dbReference type="KEGG" id="msw:MSSIT_1232"/>
<evidence type="ECO:0000256" key="1">
    <source>
        <dbReference type="ARBA" id="ARBA00022690"/>
    </source>
</evidence>
<dbReference type="PROSITE" id="PS51257">
    <property type="entry name" value="PROKAR_LIPOPROTEIN"/>
    <property type="match status" value="1"/>
</dbReference>
<dbReference type="GeneID" id="24860035"/>